<comment type="similarity">
    <text evidence="2">Belongs to the MGMT family.</text>
</comment>
<proteinExistence type="inferred from homology"/>
<keyword evidence="8" id="KW-0234">DNA repair</keyword>
<organism evidence="14 15">
    <name type="scientific">Pseudocercospora fuligena</name>
    <dbReference type="NCBI Taxonomy" id="685502"/>
    <lineage>
        <taxon>Eukaryota</taxon>
        <taxon>Fungi</taxon>
        <taxon>Dikarya</taxon>
        <taxon>Ascomycota</taxon>
        <taxon>Pezizomycotina</taxon>
        <taxon>Dothideomycetes</taxon>
        <taxon>Dothideomycetidae</taxon>
        <taxon>Mycosphaerellales</taxon>
        <taxon>Mycosphaerellaceae</taxon>
        <taxon>Pseudocercospora</taxon>
    </lineage>
</organism>
<evidence type="ECO:0000256" key="4">
    <source>
        <dbReference type="ARBA" id="ARBA00015377"/>
    </source>
</evidence>
<feature type="domain" description="Methylated-DNA-[protein]-cysteine S-methyltransferase DNA binding" evidence="13">
    <location>
        <begin position="193"/>
        <end position="283"/>
    </location>
</feature>
<dbReference type="CDD" id="cd06445">
    <property type="entry name" value="ATase"/>
    <property type="match status" value="1"/>
</dbReference>
<evidence type="ECO:0000256" key="9">
    <source>
        <dbReference type="ARBA" id="ARBA00030795"/>
    </source>
</evidence>
<feature type="compositionally biased region" description="Basic residues" evidence="12">
    <location>
        <begin position="105"/>
        <end position="114"/>
    </location>
</feature>
<keyword evidence="15" id="KW-1185">Reference proteome</keyword>
<comment type="caution">
    <text evidence="14">The sequence shown here is derived from an EMBL/GenBank/DDBJ whole genome shotgun (WGS) entry which is preliminary data.</text>
</comment>
<dbReference type="SUPFAM" id="SSF46767">
    <property type="entry name" value="Methylated DNA-protein cysteine methyltransferase, C-terminal domain"/>
    <property type="match status" value="1"/>
</dbReference>
<name>A0A8H6RFE5_9PEZI</name>
<evidence type="ECO:0000256" key="3">
    <source>
        <dbReference type="ARBA" id="ARBA00011918"/>
    </source>
</evidence>
<dbReference type="NCBIfam" id="TIGR00589">
    <property type="entry name" value="ogt"/>
    <property type="match status" value="1"/>
</dbReference>
<dbReference type="AlphaFoldDB" id="A0A8H6RFE5"/>
<evidence type="ECO:0000256" key="6">
    <source>
        <dbReference type="ARBA" id="ARBA00022679"/>
    </source>
</evidence>
<evidence type="ECO:0000259" key="13">
    <source>
        <dbReference type="Pfam" id="PF01035"/>
    </source>
</evidence>
<dbReference type="Proteomes" id="UP000660729">
    <property type="component" value="Unassembled WGS sequence"/>
</dbReference>
<keyword evidence="5 14" id="KW-0489">Methyltransferase</keyword>
<gene>
    <name evidence="14" type="ORF">HII31_08771</name>
</gene>
<dbReference type="InterPro" id="IPR036388">
    <property type="entry name" value="WH-like_DNA-bd_sf"/>
</dbReference>
<dbReference type="EC" id="2.1.1.63" evidence="3"/>
<dbReference type="PANTHER" id="PTHR10815">
    <property type="entry name" value="METHYLATED-DNA--PROTEIN-CYSTEINE METHYLTRANSFERASE"/>
    <property type="match status" value="1"/>
</dbReference>
<evidence type="ECO:0000256" key="8">
    <source>
        <dbReference type="ARBA" id="ARBA00023204"/>
    </source>
</evidence>
<dbReference type="InterPro" id="IPR036217">
    <property type="entry name" value="MethylDNA_cys_MeTrfase_DNAb"/>
</dbReference>
<comment type="catalytic activity">
    <reaction evidence="1">
        <text>a 4-O-methyl-thymidine in DNA + L-cysteinyl-[protein] = a thymidine in DNA + S-methyl-L-cysteinyl-[protein]</text>
        <dbReference type="Rhea" id="RHEA:53428"/>
        <dbReference type="Rhea" id="RHEA-COMP:10131"/>
        <dbReference type="Rhea" id="RHEA-COMP:10132"/>
        <dbReference type="Rhea" id="RHEA-COMP:13555"/>
        <dbReference type="Rhea" id="RHEA-COMP:13556"/>
        <dbReference type="ChEBI" id="CHEBI:29950"/>
        <dbReference type="ChEBI" id="CHEBI:82612"/>
        <dbReference type="ChEBI" id="CHEBI:137386"/>
        <dbReference type="ChEBI" id="CHEBI:137387"/>
        <dbReference type="EC" id="2.1.1.63"/>
    </reaction>
</comment>
<evidence type="ECO:0000313" key="15">
    <source>
        <dbReference type="Proteomes" id="UP000660729"/>
    </source>
</evidence>
<keyword evidence="6 14" id="KW-0808">Transferase</keyword>
<dbReference type="GO" id="GO:0006281">
    <property type="term" value="P:DNA repair"/>
    <property type="evidence" value="ECO:0007669"/>
    <property type="project" value="UniProtKB-KW"/>
</dbReference>
<dbReference type="EMBL" id="JABCIY010000177">
    <property type="protein sequence ID" value="KAF7189949.1"/>
    <property type="molecule type" value="Genomic_DNA"/>
</dbReference>
<feature type="region of interest" description="Disordered" evidence="12">
    <location>
        <begin position="104"/>
        <end position="174"/>
    </location>
</feature>
<evidence type="ECO:0000313" key="14">
    <source>
        <dbReference type="EMBL" id="KAF7189949.1"/>
    </source>
</evidence>
<dbReference type="PANTHER" id="PTHR10815:SF13">
    <property type="entry name" value="METHYLATED-DNA--PROTEIN-CYSTEINE METHYLTRANSFERASE"/>
    <property type="match status" value="1"/>
</dbReference>
<dbReference type="Gene3D" id="1.10.10.10">
    <property type="entry name" value="Winged helix-like DNA-binding domain superfamily/Winged helix DNA-binding domain"/>
    <property type="match status" value="1"/>
</dbReference>
<feature type="compositionally biased region" description="Basic and acidic residues" evidence="12">
    <location>
        <begin position="155"/>
        <end position="172"/>
    </location>
</feature>
<evidence type="ECO:0000256" key="5">
    <source>
        <dbReference type="ARBA" id="ARBA00022603"/>
    </source>
</evidence>
<dbReference type="GO" id="GO:0032259">
    <property type="term" value="P:methylation"/>
    <property type="evidence" value="ECO:0007669"/>
    <property type="project" value="UniProtKB-KW"/>
</dbReference>
<dbReference type="OrthoDB" id="1907495at2759"/>
<evidence type="ECO:0000256" key="11">
    <source>
        <dbReference type="ARBA" id="ARBA00049348"/>
    </source>
</evidence>
<feature type="compositionally biased region" description="Basic and acidic residues" evidence="12">
    <location>
        <begin position="115"/>
        <end position="129"/>
    </location>
</feature>
<reference evidence="14" key="1">
    <citation type="submission" date="2020-04" db="EMBL/GenBank/DDBJ databases">
        <title>Draft genome resource of the tomato pathogen Pseudocercospora fuligena.</title>
        <authorList>
            <person name="Zaccaron A."/>
        </authorList>
    </citation>
    <scope>NUCLEOTIDE SEQUENCE</scope>
    <source>
        <strain evidence="14">PF001</strain>
    </source>
</reference>
<comment type="catalytic activity">
    <reaction evidence="11">
        <text>a 6-O-methyl-2'-deoxyguanosine in DNA + L-cysteinyl-[protein] = S-methyl-L-cysteinyl-[protein] + a 2'-deoxyguanosine in DNA</text>
        <dbReference type="Rhea" id="RHEA:24000"/>
        <dbReference type="Rhea" id="RHEA-COMP:10131"/>
        <dbReference type="Rhea" id="RHEA-COMP:10132"/>
        <dbReference type="Rhea" id="RHEA-COMP:11367"/>
        <dbReference type="Rhea" id="RHEA-COMP:11368"/>
        <dbReference type="ChEBI" id="CHEBI:29950"/>
        <dbReference type="ChEBI" id="CHEBI:82612"/>
        <dbReference type="ChEBI" id="CHEBI:85445"/>
        <dbReference type="ChEBI" id="CHEBI:85448"/>
        <dbReference type="EC" id="2.1.1.63"/>
    </reaction>
</comment>
<evidence type="ECO:0000256" key="7">
    <source>
        <dbReference type="ARBA" id="ARBA00022763"/>
    </source>
</evidence>
<evidence type="ECO:0000256" key="2">
    <source>
        <dbReference type="ARBA" id="ARBA00008711"/>
    </source>
</evidence>
<dbReference type="InterPro" id="IPR014048">
    <property type="entry name" value="MethylDNA_cys_MeTrfase_DNA-bd"/>
</dbReference>
<dbReference type="PROSITE" id="PS00374">
    <property type="entry name" value="MGMT"/>
    <property type="match status" value="1"/>
</dbReference>
<dbReference type="GO" id="GO:0003908">
    <property type="term" value="F:methylated-DNA-[protein]-cysteine S-methyltransferase activity"/>
    <property type="evidence" value="ECO:0007669"/>
    <property type="project" value="UniProtKB-EC"/>
</dbReference>
<protein>
    <recommendedName>
        <fullName evidence="4">Methylated-DNA--protein-cysteine methyltransferase</fullName>
        <ecNumber evidence="3">2.1.1.63</ecNumber>
    </recommendedName>
    <alternativeName>
        <fullName evidence="9">6-O-methylguanine-DNA methyltransferase</fullName>
    </alternativeName>
    <alternativeName>
        <fullName evidence="10">O-6-methylguanine-DNA-alkyltransferase</fullName>
    </alternativeName>
</protein>
<dbReference type="InterPro" id="IPR001497">
    <property type="entry name" value="MethylDNA_cys_MeTrfase_AS"/>
</dbReference>
<evidence type="ECO:0000256" key="10">
    <source>
        <dbReference type="ARBA" id="ARBA00031621"/>
    </source>
</evidence>
<dbReference type="Pfam" id="PF01035">
    <property type="entry name" value="DNA_binding_1"/>
    <property type="match status" value="1"/>
</dbReference>
<evidence type="ECO:0000256" key="12">
    <source>
        <dbReference type="SAM" id="MobiDB-lite"/>
    </source>
</evidence>
<evidence type="ECO:0000256" key="1">
    <source>
        <dbReference type="ARBA" id="ARBA00001286"/>
    </source>
</evidence>
<accession>A0A8H6RFE5</accession>
<keyword evidence="7" id="KW-0227">DNA damage</keyword>
<sequence length="300" mass="33187">MAGAELDDLQQRWKYLYHEYLPSLAKAKDDSQKSWPVNLDHCFARIVLDNAIGVDKPWTEVIKSPAIKNMTTTQLQSAISLAEKIAQGDVVLVDLDERSLELRGKQGKQGKKRKVADEKESIPKADAANKKAKKSASTATVSSYFLPSPKSPGKKTPESKVEQEETTSVKEEAQDDVDIPAQLKRIEDSDITAFRKKTLAMLCQIPRGRYSTYGAMADHISQTSHKTCARAVGSAMRNNPFAPEVPCHRILAGDGSLGGFKGHWGEQGEFASHKHELLYKEGVRFDSTGKVKGPPFRDFT</sequence>